<organism evidence="4 5">
    <name type="scientific">Kribbella alba</name>
    <dbReference type="NCBI Taxonomy" id="190197"/>
    <lineage>
        <taxon>Bacteria</taxon>
        <taxon>Bacillati</taxon>
        <taxon>Actinomycetota</taxon>
        <taxon>Actinomycetes</taxon>
        <taxon>Propionibacteriales</taxon>
        <taxon>Kribbellaceae</taxon>
        <taxon>Kribbella</taxon>
    </lineage>
</organism>
<evidence type="ECO:0000256" key="2">
    <source>
        <dbReference type="ARBA" id="ARBA00022723"/>
    </source>
</evidence>
<dbReference type="InterPro" id="IPR029065">
    <property type="entry name" value="Enolase_C-like"/>
</dbReference>
<dbReference type="PANTHER" id="PTHR48080:SF3">
    <property type="entry name" value="ENOLASE SUPERFAMILY MEMBER DDB_G0284701"/>
    <property type="match status" value="1"/>
</dbReference>
<dbReference type="InterPro" id="IPR013341">
    <property type="entry name" value="Mandelate_racemase_N_dom"/>
</dbReference>
<comment type="caution">
    <text evidence="4">The sequence shown here is derived from an EMBL/GenBank/DDBJ whole genome shotgun (WGS) entry which is preliminary data.</text>
</comment>
<comment type="similarity">
    <text evidence="1">Belongs to the mandelate racemase/muconate lactonizing enzyme family.</text>
</comment>
<dbReference type="InterPro" id="IPR013342">
    <property type="entry name" value="Mandelate_racemase_C"/>
</dbReference>
<evidence type="ECO:0000313" key="5">
    <source>
        <dbReference type="Proteomes" id="UP001501319"/>
    </source>
</evidence>
<dbReference type="InterPro" id="IPR034593">
    <property type="entry name" value="DgoD-like"/>
</dbReference>
<dbReference type="Gene3D" id="3.30.390.10">
    <property type="entry name" value="Enolase-like, N-terminal domain"/>
    <property type="match status" value="1"/>
</dbReference>
<name>A0ABP4QX11_9ACTN</name>
<dbReference type="PANTHER" id="PTHR48080">
    <property type="entry name" value="D-GALACTONATE DEHYDRATASE-RELATED"/>
    <property type="match status" value="1"/>
</dbReference>
<keyword evidence="2" id="KW-0479">Metal-binding</keyword>
<evidence type="ECO:0000259" key="3">
    <source>
        <dbReference type="SMART" id="SM00922"/>
    </source>
</evidence>
<dbReference type="EMBL" id="BAAANE010000003">
    <property type="protein sequence ID" value="GAA1626545.1"/>
    <property type="molecule type" value="Genomic_DNA"/>
</dbReference>
<accession>A0ABP4QX11</accession>
<dbReference type="SUPFAM" id="SSF54826">
    <property type="entry name" value="Enolase N-terminal domain-like"/>
    <property type="match status" value="1"/>
</dbReference>
<dbReference type="Pfam" id="PF13378">
    <property type="entry name" value="MR_MLE_C"/>
    <property type="match status" value="1"/>
</dbReference>
<proteinExistence type="inferred from homology"/>
<reference evidence="5" key="1">
    <citation type="journal article" date="2019" name="Int. J. Syst. Evol. Microbiol.">
        <title>The Global Catalogue of Microorganisms (GCM) 10K type strain sequencing project: providing services to taxonomists for standard genome sequencing and annotation.</title>
        <authorList>
            <consortium name="The Broad Institute Genomics Platform"/>
            <consortium name="The Broad Institute Genome Sequencing Center for Infectious Disease"/>
            <person name="Wu L."/>
            <person name="Ma J."/>
        </authorList>
    </citation>
    <scope>NUCLEOTIDE SEQUENCE [LARGE SCALE GENOMIC DNA]</scope>
    <source>
        <strain evidence="5">JCM 14306</strain>
    </source>
</reference>
<dbReference type="Gene3D" id="3.20.20.120">
    <property type="entry name" value="Enolase-like C-terminal domain"/>
    <property type="match status" value="1"/>
</dbReference>
<dbReference type="SMART" id="SM00922">
    <property type="entry name" value="MR_MLE"/>
    <property type="match status" value="1"/>
</dbReference>
<protein>
    <submittedName>
        <fullName evidence="4">Dipeptide epimerase</fullName>
    </submittedName>
</protein>
<dbReference type="InterPro" id="IPR036849">
    <property type="entry name" value="Enolase-like_C_sf"/>
</dbReference>
<dbReference type="InterPro" id="IPR029017">
    <property type="entry name" value="Enolase-like_N"/>
</dbReference>
<dbReference type="Pfam" id="PF02746">
    <property type="entry name" value="MR_MLE_N"/>
    <property type="match status" value="1"/>
</dbReference>
<dbReference type="SUPFAM" id="SSF51604">
    <property type="entry name" value="Enolase C-terminal domain-like"/>
    <property type="match status" value="1"/>
</dbReference>
<sequence length="363" mass="38363">MRAIPYRVPLRSTMNSALGAMSQSEYGLVRLETDDGLEGLGEISLIWHGDGASLCDLVNEVVGPAVVGFDLFDYSRIMAAVHASLKFGRHSLTAAAAVDMAVLDAQGKYLGQPVMNLLGGAAADRILLTMSLSIASPEEAVAEAHRYRESGFRVVKVKAGRDHDRTVATVKALNAEFGSDLGVRVDLNMACVTAKEALGTIRRLEEFGVLSVEQPLAPDDLAGLAFLRQHTVLPIMVDESVWGPVDAREVILAGAADIINIYVAESGGIRPAKLIADLAELNHIGVAIGSMPETGVGTAAAAHLGFSMPKLEHPSDVAGVLYHADDVVVSNLVFDGGYIYPPTAPGLGVAIDEEKLSAFAIRR</sequence>
<dbReference type="Proteomes" id="UP001501319">
    <property type="component" value="Unassembled WGS sequence"/>
</dbReference>
<dbReference type="SFLD" id="SFLDG00180">
    <property type="entry name" value="muconate_cycloisomerase"/>
    <property type="match status" value="1"/>
</dbReference>
<dbReference type="SFLD" id="SFLDS00001">
    <property type="entry name" value="Enolase"/>
    <property type="match status" value="1"/>
</dbReference>
<evidence type="ECO:0000256" key="1">
    <source>
        <dbReference type="ARBA" id="ARBA00008031"/>
    </source>
</evidence>
<evidence type="ECO:0000313" key="4">
    <source>
        <dbReference type="EMBL" id="GAA1626545.1"/>
    </source>
</evidence>
<feature type="domain" description="Mandelate racemase/muconate lactonizing enzyme C-terminal" evidence="3">
    <location>
        <begin position="137"/>
        <end position="234"/>
    </location>
</feature>
<keyword evidence="5" id="KW-1185">Reference proteome</keyword>
<gene>
    <name evidence="4" type="ORF">GCM10009744_13060</name>
</gene>